<accession>A0ABD3FVL9</accession>
<proteinExistence type="predicted"/>
<dbReference type="AlphaFoldDB" id="A0ABD3FVL9"/>
<organism evidence="2 3">
    <name type="scientific">Phytophthora oleae</name>
    <dbReference type="NCBI Taxonomy" id="2107226"/>
    <lineage>
        <taxon>Eukaryota</taxon>
        <taxon>Sar</taxon>
        <taxon>Stramenopiles</taxon>
        <taxon>Oomycota</taxon>
        <taxon>Peronosporomycetes</taxon>
        <taxon>Peronosporales</taxon>
        <taxon>Peronosporaceae</taxon>
        <taxon>Phytophthora</taxon>
    </lineage>
</organism>
<keyword evidence="1" id="KW-0472">Membrane</keyword>
<gene>
    <name evidence="2" type="ORF">V7S43_004741</name>
</gene>
<sequence length="111" mass="12543">MLLRLVTVGNFRRNRKSTASTGVYRPHLCFYLMNSNVRVFRGEEEASGELDIPVKELHAKLKWRYGDAPYVFGYATVGLLVCLVAIRKDVKAKSGTKAEKIGTYNLGYLKL</sequence>
<comment type="caution">
    <text evidence="2">The sequence shown here is derived from an EMBL/GenBank/DDBJ whole genome shotgun (WGS) entry which is preliminary data.</text>
</comment>
<keyword evidence="1" id="KW-0812">Transmembrane</keyword>
<dbReference type="EMBL" id="JBIMZQ010000007">
    <property type="protein sequence ID" value="KAL3670422.1"/>
    <property type="molecule type" value="Genomic_DNA"/>
</dbReference>
<keyword evidence="3" id="KW-1185">Reference proteome</keyword>
<reference evidence="2 3" key="1">
    <citation type="submission" date="2024-09" db="EMBL/GenBank/DDBJ databases">
        <title>Genome sequencing and assembly of Phytophthora oleae, isolate VK10A, causative agent of rot of olive drupes.</title>
        <authorList>
            <person name="Conti Taguali S."/>
            <person name="Riolo M."/>
            <person name="La Spada F."/>
            <person name="Cacciola S.O."/>
            <person name="Dionisio G."/>
        </authorList>
    </citation>
    <scope>NUCLEOTIDE SEQUENCE [LARGE SCALE GENOMIC DNA]</scope>
    <source>
        <strain evidence="2 3">VK10A</strain>
    </source>
</reference>
<evidence type="ECO:0000313" key="3">
    <source>
        <dbReference type="Proteomes" id="UP001632037"/>
    </source>
</evidence>
<protein>
    <submittedName>
        <fullName evidence="2">Uncharacterized protein</fullName>
    </submittedName>
</protein>
<feature type="transmembrane region" description="Helical" evidence="1">
    <location>
        <begin position="68"/>
        <end position="86"/>
    </location>
</feature>
<name>A0ABD3FVL9_9STRA</name>
<dbReference type="Proteomes" id="UP001632037">
    <property type="component" value="Unassembled WGS sequence"/>
</dbReference>
<evidence type="ECO:0000313" key="2">
    <source>
        <dbReference type="EMBL" id="KAL3670422.1"/>
    </source>
</evidence>
<evidence type="ECO:0000256" key="1">
    <source>
        <dbReference type="SAM" id="Phobius"/>
    </source>
</evidence>
<keyword evidence="1" id="KW-1133">Transmembrane helix</keyword>